<keyword evidence="3" id="KW-0498">Mitosis</keyword>
<feature type="region of interest" description="Disordered" evidence="6">
    <location>
        <begin position="184"/>
        <end position="262"/>
    </location>
</feature>
<dbReference type="Proteomes" id="UP000824469">
    <property type="component" value="Unassembled WGS sequence"/>
</dbReference>
<evidence type="ECO:0000256" key="1">
    <source>
        <dbReference type="ARBA" id="ARBA00004123"/>
    </source>
</evidence>
<dbReference type="GO" id="GO:0005634">
    <property type="term" value="C:nucleus"/>
    <property type="evidence" value="ECO:0007669"/>
    <property type="project" value="UniProtKB-SubCell"/>
</dbReference>
<feature type="compositionally biased region" description="Basic and acidic residues" evidence="6">
    <location>
        <begin position="203"/>
        <end position="262"/>
    </location>
</feature>
<dbReference type="GO" id="GO:0006281">
    <property type="term" value="P:DNA repair"/>
    <property type="evidence" value="ECO:0007669"/>
    <property type="project" value="TreeGrafter"/>
</dbReference>
<dbReference type="AlphaFoldDB" id="A0AA38FR22"/>
<dbReference type="GO" id="GO:0000785">
    <property type="term" value="C:chromatin"/>
    <property type="evidence" value="ECO:0007669"/>
    <property type="project" value="TreeGrafter"/>
</dbReference>
<keyword evidence="8" id="KW-1185">Reference proteome</keyword>
<dbReference type="GO" id="GO:0051301">
    <property type="term" value="P:cell division"/>
    <property type="evidence" value="ECO:0007669"/>
    <property type="project" value="UniProtKB-KW"/>
</dbReference>
<comment type="caution">
    <text evidence="7">The sequence shown here is derived from an EMBL/GenBank/DDBJ whole genome shotgun (WGS) entry which is preliminary data.</text>
</comment>
<feature type="non-terminal residue" evidence="7">
    <location>
        <position position="262"/>
    </location>
</feature>
<dbReference type="SUPFAM" id="SSF48371">
    <property type="entry name" value="ARM repeat"/>
    <property type="match status" value="1"/>
</dbReference>
<keyword evidence="4" id="KW-0539">Nucleus</keyword>
<protein>
    <submittedName>
        <fullName evidence="7">Uncharacterized protein</fullName>
    </submittedName>
</protein>
<dbReference type="PANTHER" id="PTHR12663:SF0">
    <property type="entry name" value="PRECOCIOUS DISSOCIATION OF SISTERS 5, ISOFORM A"/>
    <property type="match status" value="1"/>
</dbReference>
<accession>A0AA38FR22</accession>
<evidence type="ECO:0000256" key="5">
    <source>
        <dbReference type="ARBA" id="ARBA00023306"/>
    </source>
</evidence>
<keyword evidence="2" id="KW-0132">Cell division</keyword>
<sequence length="262" mass="30275">MTHLDKPKLLRHSNPVVRLVVTTCISEITRITTPEQPYNDHTMREIFQLMVESFEGLDDIKSPPFARRVTIIETMAKSKTCVLLLDLECDDLILQMFEHFFAIVHMNHAKNIVASMQTIMSLTLNESDDIFQPLLTILLANVRKEEQKILSATSALTKSVVDQCEEKKKPYLTTEMIVELHKNSHKEDNKEPWQPNHSCLGKGHGEVLSDEEPKKELDTTEPPKFKEEIVLVEHEKEENSELQETERKQTMEEHAPSFEFPK</sequence>
<dbReference type="InterPro" id="IPR016024">
    <property type="entry name" value="ARM-type_fold"/>
</dbReference>
<evidence type="ECO:0000256" key="2">
    <source>
        <dbReference type="ARBA" id="ARBA00022618"/>
    </source>
</evidence>
<proteinExistence type="predicted"/>
<organism evidence="7 8">
    <name type="scientific">Taxus chinensis</name>
    <name type="common">Chinese yew</name>
    <name type="synonym">Taxus wallichiana var. chinensis</name>
    <dbReference type="NCBI Taxonomy" id="29808"/>
    <lineage>
        <taxon>Eukaryota</taxon>
        <taxon>Viridiplantae</taxon>
        <taxon>Streptophyta</taxon>
        <taxon>Embryophyta</taxon>
        <taxon>Tracheophyta</taxon>
        <taxon>Spermatophyta</taxon>
        <taxon>Pinopsida</taxon>
        <taxon>Pinidae</taxon>
        <taxon>Conifers II</taxon>
        <taxon>Cupressales</taxon>
        <taxon>Taxaceae</taxon>
        <taxon>Taxus</taxon>
    </lineage>
</organism>
<reference evidence="7 8" key="1">
    <citation type="journal article" date="2021" name="Nat. Plants">
        <title>The Taxus genome provides insights into paclitaxel biosynthesis.</title>
        <authorList>
            <person name="Xiong X."/>
            <person name="Gou J."/>
            <person name="Liao Q."/>
            <person name="Li Y."/>
            <person name="Zhou Q."/>
            <person name="Bi G."/>
            <person name="Li C."/>
            <person name="Du R."/>
            <person name="Wang X."/>
            <person name="Sun T."/>
            <person name="Guo L."/>
            <person name="Liang H."/>
            <person name="Lu P."/>
            <person name="Wu Y."/>
            <person name="Zhang Z."/>
            <person name="Ro D.K."/>
            <person name="Shang Y."/>
            <person name="Huang S."/>
            <person name="Yan J."/>
        </authorList>
    </citation>
    <scope>NUCLEOTIDE SEQUENCE [LARGE SCALE GENOMIC DNA]</scope>
    <source>
        <strain evidence="7">Ta-2019</strain>
    </source>
</reference>
<name>A0AA38FR22_TAXCH</name>
<evidence type="ECO:0000256" key="4">
    <source>
        <dbReference type="ARBA" id="ARBA00023242"/>
    </source>
</evidence>
<keyword evidence="5" id="KW-0131">Cell cycle</keyword>
<dbReference type="Pfam" id="PF20168">
    <property type="entry name" value="PDS5"/>
    <property type="match status" value="1"/>
</dbReference>
<evidence type="ECO:0000313" key="8">
    <source>
        <dbReference type="Proteomes" id="UP000824469"/>
    </source>
</evidence>
<dbReference type="EMBL" id="JAHRHJ020000007">
    <property type="protein sequence ID" value="KAH9309106.1"/>
    <property type="molecule type" value="Genomic_DNA"/>
</dbReference>
<dbReference type="GO" id="GO:0035825">
    <property type="term" value="P:homologous recombination"/>
    <property type="evidence" value="ECO:0007669"/>
    <property type="project" value="UniProtKB-ARBA"/>
</dbReference>
<evidence type="ECO:0000256" key="3">
    <source>
        <dbReference type="ARBA" id="ARBA00022776"/>
    </source>
</evidence>
<dbReference type="PANTHER" id="PTHR12663">
    <property type="entry name" value="ANDROGEN INDUCED INHIBITOR OF PROLIFERATION AS3 / PDS5-RELATED"/>
    <property type="match status" value="1"/>
</dbReference>
<evidence type="ECO:0000313" key="7">
    <source>
        <dbReference type="EMBL" id="KAH9309106.1"/>
    </source>
</evidence>
<dbReference type="GO" id="GO:0007064">
    <property type="term" value="P:mitotic sister chromatid cohesion"/>
    <property type="evidence" value="ECO:0007669"/>
    <property type="project" value="InterPro"/>
</dbReference>
<dbReference type="InterPro" id="IPR039776">
    <property type="entry name" value="Pds5"/>
</dbReference>
<comment type="subcellular location">
    <subcellularLocation>
        <location evidence="1">Nucleus</location>
    </subcellularLocation>
</comment>
<evidence type="ECO:0000256" key="6">
    <source>
        <dbReference type="SAM" id="MobiDB-lite"/>
    </source>
</evidence>
<gene>
    <name evidence="7" type="ORF">KI387_037017</name>
</gene>